<dbReference type="OrthoDB" id="49395at2759"/>
<accession>A0A6J0HUU4</accession>
<keyword evidence="9 13" id="KW-0175">Coiled coil</keyword>
<dbReference type="InterPro" id="IPR001715">
    <property type="entry name" value="CH_dom"/>
</dbReference>
<gene>
    <name evidence="17" type="primary">HOOK3</name>
</gene>
<sequence>MFNVESLERAELGESLLTWIQTFNVEAPCQTVEDLTSGVVMAQVLQKIDPAYFDENWLNRIKTEVGDNWRLKVSNLKKILKGILDYNHEILGQQINDFTLPDVNLIGEHADAAELGRMLQLILGCAVNCEQKQEYIQTIMMMEESVQHVVMTAIQELMSKESPVSVGNDAYVDLDRQLKKTTEELNEALATKEEIAQRCHELDMQVAALQEEKSSLLAENQILMERLNQSDSIEDPNSPAGRRHLQLQTQLEQLQEETFRLEAAKDDYRIRCEELEKEIAELRQQTEELTTLAEEAQSLKDEIDVLRHSSDKVAKLESQVESYKKKLEDLGDLRRQVKLLEEKNTMYMQNTVSLEEELRKANAARSQLETYKRQRLRTERDSLKETIEELRCVQAQEGQLTTTGLMPLGRQEPSDSLAAEIITPEIKEKLIRLQHENKMLKLNQEGSDNEKIALLQSLLDDANLRKNELETENRLVNQRLLEVQSQVEELQKSLQDQGSKAEDFLLLAAVLLYTNVISVSWHGLLLKAISSLLKKKLEEHLEKLHEANNELQKKRAIIEDLEPRCNNSSLKIEELQEALRKKEEEMKQMEERYKKYLEKAKSVIRTLDPKQNQGAAPEIQALKNQLQERDRMFHSLEKEYEKTKSQREMEEKFIVSAWYNMGMTLHKKAAEDRLASTGSGQSFLARQRQATSTRRSYPGHVQPATASDVVA</sequence>
<evidence type="ECO:0000313" key="16">
    <source>
        <dbReference type="Proteomes" id="UP000504624"/>
    </source>
</evidence>
<protein>
    <recommendedName>
        <fullName evidence="12">Protein Hook homolog 3</fullName>
    </recommendedName>
</protein>
<dbReference type="SUPFAM" id="SSF116907">
    <property type="entry name" value="Hook domain"/>
    <property type="match status" value="1"/>
</dbReference>
<evidence type="ECO:0000259" key="15">
    <source>
        <dbReference type="PROSITE" id="PS50021"/>
    </source>
</evidence>
<dbReference type="GeneID" id="108500998"/>
<dbReference type="Gene3D" id="1.10.418.10">
    <property type="entry name" value="Calponin-like domain"/>
    <property type="match status" value="1"/>
</dbReference>
<dbReference type="RefSeq" id="XP_017677955.1">
    <property type="nucleotide sequence ID" value="XM_017822466.1"/>
</dbReference>
<feature type="compositionally biased region" description="Polar residues" evidence="14">
    <location>
        <begin position="676"/>
        <end position="695"/>
    </location>
</feature>
<dbReference type="GO" id="GO:0030705">
    <property type="term" value="P:cytoskeleton-dependent intracellular transport"/>
    <property type="evidence" value="ECO:0007669"/>
    <property type="project" value="InterPro"/>
</dbReference>
<feature type="coiled-coil region" evidence="13">
    <location>
        <begin position="530"/>
        <end position="639"/>
    </location>
</feature>
<keyword evidence="10" id="KW-0206">Cytoskeleton</keyword>
<keyword evidence="6" id="KW-0493">Microtubule</keyword>
<proteinExistence type="inferred from homology"/>
<keyword evidence="8" id="KW-0333">Golgi apparatus</keyword>
<dbReference type="PANTHER" id="PTHR18947:SF38">
    <property type="entry name" value="PROTEIN HOOK HOMOLOG 3"/>
    <property type="match status" value="1"/>
</dbReference>
<evidence type="ECO:0000313" key="17">
    <source>
        <dbReference type="RefSeq" id="XP_017677955.1"/>
    </source>
</evidence>
<dbReference type="GO" id="GO:0015031">
    <property type="term" value="P:protein transport"/>
    <property type="evidence" value="ECO:0007669"/>
    <property type="project" value="UniProtKB-KW"/>
</dbReference>
<keyword evidence="4" id="KW-0813">Transport</keyword>
<keyword evidence="5" id="KW-0963">Cytoplasm</keyword>
<dbReference type="GO" id="GO:0008017">
    <property type="term" value="F:microtubule binding"/>
    <property type="evidence" value="ECO:0007669"/>
    <property type="project" value="InterPro"/>
</dbReference>
<evidence type="ECO:0000256" key="4">
    <source>
        <dbReference type="ARBA" id="ARBA00022448"/>
    </source>
</evidence>
<dbReference type="GO" id="GO:0051959">
    <property type="term" value="F:dynein light intermediate chain binding"/>
    <property type="evidence" value="ECO:0007669"/>
    <property type="project" value="TreeGrafter"/>
</dbReference>
<evidence type="ECO:0000256" key="13">
    <source>
        <dbReference type="SAM" id="Coils"/>
    </source>
</evidence>
<keyword evidence="16" id="KW-1185">Reference proteome</keyword>
<dbReference type="GO" id="GO:0031122">
    <property type="term" value="P:cytoplasmic microtubule organization"/>
    <property type="evidence" value="ECO:0007669"/>
    <property type="project" value="InterPro"/>
</dbReference>
<reference evidence="17" key="1">
    <citation type="submission" date="2025-08" db="UniProtKB">
        <authorList>
            <consortium name="RefSeq"/>
        </authorList>
    </citation>
    <scope>IDENTIFICATION</scope>
</reference>
<comment type="subcellular location">
    <subcellularLocation>
        <location evidence="1">Cytoplasm</location>
        <location evidence="1">Cytoskeleton</location>
    </subcellularLocation>
    <subcellularLocation>
        <location evidence="2">Golgi apparatus</location>
    </subcellularLocation>
</comment>
<dbReference type="GO" id="GO:0005813">
    <property type="term" value="C:centrosome"/>
    <property type="evidence" value="ECO:0007669"/>
    <property type="project" value="TreeGrafter"/>
</dbReference>
<evidence type="ECO:0000256" key="1">
    <source>
        <dbReference type="ARBA" id="ARBA00004245"/>
    </source>
</evidence>
<evidence type="ECO:0000256" key="12">
    <source>
        <dbReference type="ARBA" id="ARBA00069408"/>
    </source>
</evidence>
<evidence type="ECO:0000256" key="3">
    <source>
        <dbReference type="ARBA" id="ARBA00006946"/>
    </source>
</evidence>
<dbReference type="Pfam" id="PF05622">
    <property type="entry name" value="HOOK"/>
    <property type="match status" value="2"/>
</dbReference>
<evidence type="ECO:0000256" key="8">
    <source>
        <dbReference type="ARBA" id="ARBA00023034"/>
    </source>
</evidence>
<evidence type="ECO:0000256" key="14">
    <source>
        <dbReference type="SAM" id="MobiDB-lite"/>
    </source>
</evidence>
<dbReference type="GO" id="GO:0005794">
    <property type="term" value="C:Golgi apparatus"/>
    <property type="evidence" value="ECO:0007669"/>
    <property type="project" value="UniProtKB-SubCell"/>
</dbReference>
<dbReference type="FunFam" id="1.10.418.10:FF:000215">
    <property type="entry name" value="Protein Hook homolog 3"/>
    <property type="match status" value="1"/>
</dbReference>
<comment type="function">
    <text evidence="11">Acts as an adapter protein linking the dynein motor complex to various cargos and converts dynein from a non-processive to a highly processive motor in the presence of dynactin. Facilitates the interaction between dynein and dynactin and activates dynein processivity (the ability to move along a microtubule for a long distance without falling off the track). Predominantly recruits 2 dyneins, which increases both the force and speed of the microtubule motor. Component of the FTS/Hook/FHIP complex (FHF complex). The FHF complex may function to promote vesicle trafficking and/or fusion via the homotypic vesicular protein sorting complex (the HOPS complex). May regulate clearance of endocytosed receptors such as MSR1. Participates in defining the architecture and localization of the Golgi complex. FHF complex promotes the distribution of AP-4 complex to the perinuclear area of the cell.</text>
</comment>
<feature type="region of interest" description="Disordered" evidence="14">
    <location>
        <begin position="672"/>
        <end position="711"/>
    </location>
</feature>
<dbReference type="PROSITE" id="PS50021">
    <property type="entry name" value="CH"/>
    <property type="match status" value="1"/>
</dbReference>
<name>A0A6J0HUU4_9PASS</name>
<dbReference type="Proteomes" id="UP000504624">
    <property type="component" value="Unplaced"/>
</dbReference>
<evidence type="ECO:0000256" key="11">
    <source>
        <dbReference type="ARBA" id="ARBA00059999"/>
    </source>
</evidence>
<feature type="coiled-coil region" evidence="13">
    <location>
        <begin position="171"/>
        <end position="393"/>
    </location>
</feature>
<keyword evidence="7" id="KW-0653">Protein transport</keyword>
<comment type="similarity">
    <text evidence="3">Belongs to the hook family.</text>
</comment>
<organism evidence="16 17">
    <name type="scientific">Lepidothrix coronata</name>
    <name type="common">blue-crowned manakin</name>
    <dbReference type="NCBI Taxonomy" id="321398"/>
    <lineage>
        <taxon>Eukaryota</taxon>
        <taxon>Metazoa</taxon>
        <taxon>Chordata</taxon>
        <taxon>Craniata</taxon>
        <taxon>Vertebrata</taxon>
        <taxon>Euteleostomi</taxon>
        <taxon>Archelosauria</taxon>
        <taxon>Archosauria</taxon>
        <taxon>Dinosauria</taxon>
        <taxon>Saurischia</taxon>
        <taxon>Theropoda</taxon>
        <taxon>Coelurosauria</taxon>
        <taxon>Aves</taxon>
        <taxon>Neognathae</taxon>
        <taxon>Neoaves</taxon>
        <taxon>Telluraves</taxon>
        <taxon>Australaves</taxon>
        <taxon>Passeriformes</taxon>
        <taxon>Pipridae</taxon>
        <taxon>Lepidothrix</taxon>
    </lineage>
</organism>
<evidence type="ECO:0000256" key="7">
    <source>
        <dbReference type="ARBA" id="ARBA00022927"/>
    </source>
</evidence>
<evidence type="ECO:0000256" key="6">
    <source>
        <dbReference type="ARBA" id="ARBA00022701"/>
    </source>
</evidence>
<dbReference type="Pfam" id="PF19047">
    <property type="entry name" value="HOOK_N"/>
    <property type="match status" value="1"/>
</dbReference>
<dbReference type="AlphaFoldDB" id="A0A6J0HUU4"/>
<dbReference type="InterPro" id="IPR036872">
    <property type="entry name" value="CH_dom_sf"/>
</dbReference>
<dbReference type="CTD" id="84376"/>
<dbReference type="InterPro" id="IPR043936">
    <property type="entry name" value="HOOK_N"/>
</dbReference>
<dbReference type="PANTHER" id="PTHR18947">
    <property type="entry name" value="HOOK PROTEINS"/>
    <property type="match status" value="1"/>
</dbReference>
<dbReference type="GO" id="GO:0005874">
    <property type="term" value="C:microtubule"/>
    <property type="evidence" value="ECO:0007669"/>
    <property type="project" value="UniProtKB-KW"/>
</dbReference>
<feature type="domain" description="Calponin-homology (CH)" evidence="15">
    <location>
        <begin position="10"/>
        <end position="126"/>
    </location>
</feature>
<dbReference type="InterPro" id="IPR008636">
    <property type="entry name" value="Hook_C"/>
</dbReference>
<evidence type="ECO:0000256" key="9">
    <source>
        <dbReference type="ARBA" id="ARBA00023054"/>
    </source>
</evidence>
<dbReference type="CDD" id="cd22226">
    <property type="entry name" value="HkD_Hook3"/>
    <property type="match status" value="1"/>
</dbReference>
<evidence type="ECO:0000256" key="10">
    <source>
        <dbReference type="ARBA" id="ARBA00023212"/>
    </source>
</evidence>
<feature type="coiled-coil region" evidence="13">
    <location>
        <begin position="452"/>
        <end position="500"/>
    </location>
</feature>
<evidence type="ECO:0000256" key="5">
    <source>
        <dbReference type="ARBA" id="ARBA00022490"/>
    </source>
</evidence>
<evidence type="ECO:0000256" key="2">
    <source>
        <dbReference type="ARBA" id="ARBA00004555"/>
    </source>
</evidence>